<keyword evidence="2" id="KW-1185">Reference proteome</keyword>
<dbReference type="Pfam" id="PF13618">
    <property type="entry name" value="Gluconate_2-dh3"/>
    <property type="match status" value="1"/>
</dbReference>
<accession>A0A0M4QNY6</accession>
<dbReference type="EMBL" id="CP012677">
    <property type="protein sequence ID" value="ALE91741.1"/>
    <property type="molecule type" value="Genomic_DNA"/>
</dbReference>
<dbReference type="Proteomes" id="UP000062833">
    <property type="component" value="Chromosome"/>
</dbReference>
<organism evidence="1 2">
    <name type="scientific">Arthrobacter alpinus</name>
    <dbReference type="NCBI Taxonomy" id="656366"/>
    <lineage>
        <taxon>Bacteria</taxon>
        <taxon>Bacillati</taxon>
        <taxon>Actinomycetota</taxon>
        <taxon>Actinomycetes</taxon>
        <taxon>Micrococcales</taxon>
        <taxon>Micrococcaceae</taxon>
        <taxon>Arthrobacter</taxon>
    </lineage>
</organism>
<sequence>MSALPLPAGEGGGRFPGFSAASQVKHWDTATASVVMGRLGRPPDIRFFTPAQEAGAGALFNQLLNQPEEPRVPVVSMVDARLAAQETDGWHYEDMPVDAQAWRQSLAALDDDARLRCGTIFAAAAWNDQTRLLQSIQNLGTAPWHGIPAHQIWSLWTRYACTAFYAHPWAWDEIGFAGPAYPRGYKNMGVDALEPFEVRDVHPAADPTRGKTATP</sequence>
<reference evidence="2" key="1">
    <citation type="submission" date="2015-09" db="EMBL/GenBank/DDBJ databases">
        <title>Complete genome of Arthrobacter alpinus strain R3.8.</title>
        <authorList>
            <person name="See-Too W.S."/>
            <person name="Chan K.G."/>
        </authorList>
    </citation>
    <scope>NUCLEOTIDE SEQUENCE [LARGE SCALE GENOMIC DNA]</scope>
    <source>
        <strain evidence="2">R3.8</strain>
    </source>
</reference>
<dbReference type="PATRIC" id="fig|656366.3.peg.942"/>
<evidence type="ECO:0008006" key="3">
    <source>
        <dbReference type="Google" id="ProtNLM"/>
    </source>
</evidence>
<protein>
    <recommendedName>
        <fullName evidence="3">Gluconate 2-dehydrogenase subunit 3</fullName>
    </recommendedName>
</protein>
<evidence type="ECO:0000313" key="1">
    <source>
        <dbReference type="EMBL" id="ALE91741.1"/>
    </source>
</evidence>
<dbReference type="InterPro" id="IPR027056">
    <property type="entry name" value="Gluconate_2DH_su3"/>
</dbReference>
<evidence type="ECO:0000313" key="2">
    <source>
        <dbReference type="Proteomes" id="UP000062833"/>
    </source>
</evidence>
<dbReference type="RefSeq" id="WP_062005986.1">
    <property type="nucleotide sequence ID" value="NZ_CP012677.1"/>
</dbReference>
<name>A0A0M4QNY6_9MICC</name>
<dbReference type="KEGG" id="aaq:AOC05_04365"/>
<dbReference type="OrthoDB" id="63962at2"/>
<dbReference type="AlphaFoldDB" id="A0A0M4QNY6"/>
<proteinExistence type="predicted"/>
<gene>
    <name evidence="1" type="ORF">AOC05_04365</name>
</gene>